<evidence type="ECO:0000313" key="2">
    <source>
        <dbReference type="Proteomes" id="UP000479000"/>
    </source>
</evidence>
<sequence>MDFFHESGFDFFFVRQILRTTLQLRLQSSVQTFKIVYKRSGRCQASTSLFRRNSKIQAPRARSAAWKTVKPVSLVRPFPSPFHVQTRRPSTQTHRLFSDWLILWICSLWRTCINVRYCSSMELCFYAMDVPYLPVADCWRQLPSLAVVQEDNDTQVDGNALDDCGPVSKNFAHGNKLECGAKAKPGHRHRRPQARGGLWEVGTAQPPRLRSVVFRGQELVTLCNGYYGPDNLTKTSGAGTPTEHCSRTFRNVQERSWTMIELIKYKMT</sequence>
<gene>
    <name evidence="1" type="ORF">NTEN_LOCUS6132</name>
</gene>
<dbReference type="Proteomes" id="UP000479000">
    <property type="component" value="Unassembled WGS sequence"/>
</dbReference>
<protein>
    <submittedName>
        <fullName evidence="1">Uncharacterized protein</fullName>
    </submittedName>
</protein>
<dbReference type="EMBL" id="CADCXU010009070">
    <property type="protein sequence ID" value="CAA9999909.1"/>
    <property type="molecule type" value="Genomic_DNA"/>
</dbReference>
<dbReference type="AlphaFoldDB" id="A0A6H5GCM5"/>
<reference evidence="1 2" key="1">
    <citation type="submission" date="2020-02" db="EMBL/GenBank/DDBJ databases">
        <authorList>
            <person name="Ferguson B K."/>
        </authorList>
    </citation>
    <scope>NUCLEOTIDE SEQUENCE [LARGE SCALE GENOMIC DNA]</scope>
</reference>
<organism evidence="1 2">
    <name type="scientific">Nesidiocoris tenuis</name>
    <dbReference type="NCBI Taxonomy" id="355587"/>
    <lineage>
        <taxon>Eukaryota</taxon>
        <taxon>Metazoa</taxon>
        <taxon>Ecdysozoa</taxon>
        <taxon>Arthropoda</taxon>
        <taxon>Hexapoda</taxon>
        <taxon>Insecta</taxon>
        <taxon>Pterygota</taxon>
        <taxon>Neoptera</taxon>
        <taxon>Paraneoptera</taxon>
        <taxon>Hemiptera</taxon>
        <taxon>Heteroptera</taxon>
        <taxon>Panheteroptera</taxon>
        <taxon>Cimicomorpha</taxon>
        <taxon>Miridae</taxon>
        <taxon>Dicyphina</taxon>
        <taxon>Nesidiocoris</taxon>
    </lineage>
</organism>
<accession>A0A6H5GCM5</accession>
<keyword evidence="2" id="KW-1185">Reference proteome</keyword>
<evidence type="ECO:0000313" key="1">
    <source>
        <dbReference type="EMBL" id="CAA9999909.1"/>
    </source>
</evidence>
<name>A0A6H5GCM5_9HEMI</name>
<proteinExistence type="predicted"/>